<dbReference type="GO" id="GO:0008270">
    <property type="term" value="F:zinc ion binding"/>
    <property type="evidence" value="ECO:0007669"/>
    <property type="project" value="UniProtKB-KW"/>
</dbReference>
<keyword evidence="3" id="KW-1185">Reference proteome</keyword>
<dbReference type="PROSITE" id="PS50089">
    <property type="entry name" value="ZF_RING_2"/>
    <property type="match status" value="1"/>
</dbReference>
<dbReference type="PANTHER" id="PTHR47344:SF1">
    <property type="entry name" value="RING ZINC FINGER PROTEIN-RELATED"/>
    <property type="match status" value="1"/>
</dbReference>
<dbReference type="Proteomes" id="UP001515500">
    <property type="component" value="Chromosome 20"/>
</dbReference>
<evidence type="ECO:0000259" key="2">
    <source>
        <dbReference type="PROSITE" id="PS50089"/>
    </source>
</evidence>
<evidence type="ECO:0000313" key="4">
    <source>
        <dbReference type="RefSeq" id="XP_039116506.1"/>
    </source>
</evidence>
<proteinExistence type="predicted"/>
<evidence type="ECO:0000256" key="1">
    <source>
        <dbReference type="PROSITE-ProRule" id="PRU00175"/>
    </source>
</evidence>
<feature type="domain" description="RING-type" evidence="2">
    <location>
        <begin position="7"/>
        <end position="57"/>
    </location>
</feature>
<reference evidence="4" key="1">
    <citation type="submission" date="2025-08" db="UniProtKB">
        <authorList>
            <consortium name="RefSeq"/>
        </authorList>
    </citation>
    <scope>IDENTIFICATION</scope>
</reference>
<evidence type="ECO:0000313" key="3">
    <source>
        <dbReference type="Proteomes" id="UP001515500"/>
    </source>
</evidence>
<dbReference type="InterPro" id="IPR013083">
    <property type="entry name" value="Znf_RING/FYVE/PHD"/>
</dbReference>
<keyword evidence="1" id="KW-0863">Zinc-finger</keyword>
<keyword evidence="1" id="KW-0862">Zinc</keyword>
<name>A0AB40AQK4_DIOCR</name>
<gene>
    <name evidence="4" type="primary">LOC120251924</name>
</gene>
<dbReference type="RefSeq" id="XP_039116506.1">
    <property type="nucleotide sequence ID" value="XM_039260572.1"/>
</dbReference>
<organism evidence="3 4">
    <name type="scientific">Dioscorea cayennensis subsp. rotundata</name>
    <name type="common">White Guinea yam</name>
    <name type="synonym">Dioscorea rotundata</name>
    <dbReference type="NCBI Taxonomy" id="55577"/>
    <lineage>
        <taxon>Eukaryota</taxon>
        <taxon>Viridiplantae</taxon>
        <taxon>Streptophyta</taxon>
        <taxon>Embryophyta</taxon>
        <taxon>Tracheophyta</taxon>
        <taxon>Spermatophyta</taxon>
        <taxon>Magnoliopsida</taxon>
        <taxon>Liliopsida</taxon>
        <taxon>Dioscoreales</taxon>
        <taxon>Dioscoreaceae</taxon>
        <taxon>Dioscorea</taxon>
    </lineage>
</organism>
<dbReference type="Gene3D" id="3.30.40.10">
    <property type="entry name" value="Zinc/RING finger domain, C3HC4 (zinc finger)"/>
    <property type="match status" value="1"/>
</dbReference>
<dbReference type="PANTHER" id="PTHR47344">
    <property type="entry name" value="RING ZINC FINGER PROTEIN-RELATED"/>
    <property type="match status" value="1"/>
</dbReference>
<dbReference type="SUPFAM" id="SSF57850">
    <property type="entry name" value="RING/U-box"/>
    <property type="match status" value="1"/>
</dbReference>
<sequence>MNSELLCNICMGAINMTPKCGEVHSISVCGHFFHSFCLQQWIGKCPAGLKLVCPSCKRSFSSDNVVPLIFSYPGDEEAGQMSTLESEDDRMKHVLLTCNKCKKCKKKEKLVRSLRKAIVKVIKELEMTKTDFKKLLKVVKKAEKLLEKD</sequence>
<dbReference type="InterPro" id="IPR001841">
    <property type="entry name" value="Znf_RING"/>
</dbReference>
<dbReference type="GeneID" id="120251924"/>
<dbReference type="AlphaFoldDB" id="A0AB40AQK4"/>
<protein>
    <submittedName>
        <fullName evidence="4">E3 ubiquitin-protein ligase TRAIP-like</fullName>
    </submittedName>
</protein>
<keyword evidence="1" id="KW-0479">Metal-binding</keyword>
<accession>A0AB40AQK4</accession>